<dbReference type="EMBL" id="JAHQIW010000233">
    <property type="protein sequence ID" value="KAJ1346857.1"/>
    <property type="molecule type" value="Genomic_DNA"/>
</dbReference>
<comment type="caution">
    <text evidence="1">The sequence shown here is derived from an EMBL/GenBank/DDBJ whole genome shotgun (WGS) entry which is preliminary data.</text>
</comment>
<keyword evidence="2" id="KW-1185">Reference proteome</keyword>
<sequence length="54" mass="6094">MCIDWVARAVCQEISPPVDNNTQRNRLGDNRLGSCVWWGSVRVSVLHSVRDAPE</sequence>
<dbReference type="Proteomes" id="UP001196413">
    <property type="component" value="Unassembled WGS sequence"/>
</dbReference>
<proteinExistence type="predicted"/>
<gene>
    <name evidence="1" type="ORF">KIN20_001773</name>
</gene>
<organism evidence="1 2">
    <name type="scientific">Parelaphostrongylus tenuis</name>
    <name type="common">Meningeal worm</name>
    <dbReference type="NCBI Taxonomy" id="148309"/>
    <lineage>
        <taxon>Eukaryota</taxon>
        <taxon>Metazoa</taxon>
        <taxon>Ecdysozoa</taxon>
        <taxon>Nematoda</taxon>
        <taxon>Chromadorea</taxon>
        <taxon>Rhabditida</taxon>
        <taxon>Rhabditina</taxon>
        <taxon>Rhabditomorpha</taxon>
        <taxon>Strongyloidea</taxon>
        <taxon>Metastrongylidae</taxon>
        <taxon>Parelaphostrongylus</taxon>
    </lineage>
</organism>
<reference evidence="1" key="1">
    <citation type="submission" date="2021-06" db="EMBL/GenBank/DDBJ databases">
        <title>Parelaphostrongylus tenuis whole genome reference sequence.</title>
        <authorList>
            <person name="Garwood T.J."/>
            <person name="Larsen P.A."/>
            <person name="Fountain-Jones N.M."/>
            <person name="Garbe J.R."/>
            <person name="Macchietto M.G."/>
            <person name="Kania S.A."/>
            <person name="Gerhold R.W."/>
            <person name="Richards J.E."/>
            <person name="Wolf T.M."/>
        </authorList>
    </citation>
    <scope>NUCLEOTIDE SEQUENCE</scope>
    <source>
        <strain evidence="1">MNPRO001-30</strain>
        <tissue evidence="1">Meninges</tissue>
    </source>
</reference>
<dbReference type="AlphaFoldDB" id="A0AAD5QCX4"/>
<name>A0AAD5QCX4_PARTN</name>
<accession>A0AAD5QCX4</accession>
<protein>
    <submittedName>
        <fullName evidence="1">Uncharacterized protein</fullName>
    </submittedName>
</protein>
<evidence type="ECO:0000313" key="2">
    <source>
        <dbReference type="Proteomes" id="UP001196413"/>
    </source>
</evidence>
<evidence type="ECO:0000313" key="1">
    <source>
        <dbReference type="EMBL" id="KAJ1346857.1"/>
    </source>
</evidence>